<evidence type="ECO:0000313" key="10">
    <source>
        <dbReference type="EMBL" id="RAP75635.1"/>
    </source>
</evidence>
<dbReference type="EMBL" id="QLUW01000002">
    <property type="protein sequence ID" value="RAP75635.1"/>
    <property type="molecule type" value="Genomic_DNA"/>
</dbReference>
<dbReference type="Pfam" id="PF25198">
    <property type="entry name" value="Spore_GerAC_N"/>
    <property type="match status" value="1"/>
</dbReference>
<keyword evidence="4" id="KW-0732">Signal</keyword>
<dbReference type="RefSeq" id="WP_112881861.1">
    <property type="nucleotide sequence ID" value="NZ_QLUW01000002.1"/>
</dbReference>
<comment type="subcellular location">
    <subcellularLocation>
        <location evidence="1">Membrane</location>
        <topology evidence="1">Lipid-anchor</topology>
    </subcellularLocation>
</comment>
<dbReference type="InterPro" id="IPR057336">
    <property type="entry name" value="GerAC_N"/>
</dbReference>
<evidence type="ECO:0000259" key="9">
    <source>
        <dbReference type="Pfam" id="PF25198"/>
    </source>
</evidence>
<dbReference type="PANTHER" id="PTHR35789:SF1">
    <property type="entry name" value="SPORE GERMINATION PROTEIN B3"/>
    <property type="match status" value="1"/>
</dbReference>
<feature type="domain" description="Spore germination GerAC-like C-terminal" evidence="8">
    <location>
        <begin position="201"/>
        <end position="367"/>
    </location>
</feature>
<keyword evidence="7" id="KW-0449">Lipoprotein</keyword>
<dbReference type="AlphaFoldDB" id="A0A328U410"/>
<dbReference type="Proteomes" id="UP000249260">
    <property type="component" value="Unassembled WGS sequence"/>
</dbReference>
<evidence type="ECO:0000256" key="6">
    <source>
        <dbReference type="ARBA" id="ARBA00023139"/>
    </source>
</evidence>
<keyword evidence="5" id="KW-0472">Membrane</keyword>
<name>A0A328U410_9BACL</name>
<dbReference type="PROSITE" id="PS51257">
    <property type="entry name" value="PROKAR_LIPOPROTEIN"/>
    <property type="match status" value="1"/>
</dbReference>
<keyword evidence="11" id="KW-1185">Reference proteome</keyword>
<evidence type="ECO:0000259" key="8">
    <source>
        <dbReference type="Pfam" id="PF05504"/>
    </source>
</evidence>
<dbReference type="InterPro" id="IPR038501">
    <property type="entry name" value="Spore_GerAC_C_sf"/>
</dbReference>
<reference evidence="10 11" key="1">
    <citation type="submission" date="2018-06" db="EMBL/GenBank/DDBJ databases">
        <title>Paenibacillus montanisoli sp. nov., isolated from mountain area soil.</title>
        <authorList>
            <person name="Wu M."/>
        </authorList>
    </citation>
    <scope>NUCLEOTIDE SEQUENCE [LARGE SCALE GENOMIC DNA]</scope>
    <source>
        <strain evidence="10 11">RA17</strain>
    </source>
</reference>
<proteinExistence type="inferred from homology"/>
<sequence>MSRLRVLFLIVTMIFLSGCWDQQLLRDKLMISGVSIDQNEEGKLIVGVSSIDVTGKGGGQFEINSRIFTANSGNLVRAGELMSYQGTGSIELSKTSLLLIGEQVASHDIYPLFDVHYRNVNTNMGARVAVVKGSALQALTKNAKQAKKLTGSLVRLITMEERKKGLPAENVRSLLTEMTGPEQDFILPYMEQSGGKLQIGGAALFHNRAYSGIKLTMNQMDVLSMLQGKRTQGITYDIQLPSRETGTIRMASLVVKDTHIDKNIHVSGKRITVDLHLRAQADLVEYPNLIHFTDTTYAELRRLTSEQLLEDIKKVITAIQKANCDALDLAEHIVAFYPGLWSSIKWDTVYPNIQMNPSVDVKVESNGVLK</sequence>
<evidence type="ECO:0000256" key="4">
    <source>
        <dbReference type="ARBA" id="ARBA00022729"/>
    </source>
</evidence>
<evidence type="ECO:0000256" key="3">
    <source>
        <dbReference type="ARBA" id="ARBA00022544"/>
    </source>
</evidence>
<dbReference type="NCBIfam" id="TIGR02887">
    <property type="entry name" value="spore_ger_x_C"/>
    <property type="match status" value="1"/>
</dbReference>
<dbReference type="InterPro" id="IPR046953">
    <property type="entry name" value="Spore_GerAC-like_C"/>
</dbReference>
<evidence type="ECO:0000256" key="1">
    <source>
        <dbReference type="ARBA" id="ARBA00004635"/>
    </source>
</evidence>
<dbReference type="GO" id="GO:0016020">
    <property type="term" value="C:membrane"/>
    <property type="evidence" value="ECO:0007669"/>
    <property type="project" value="UniProtKB-SubCell"/>
</dbReference>
<evidence type="ECO:0008006" key="12">
    <source>
        <dbReference type="Google" id="ProtNLM"/>
    </source>
</evidence>
<evidence type="ECO:0000256" key="5">
    <source>
        <dbReference type="ARBA" id="ARBA00023136"/>
    </source>
</evidence>
<dbReference type="OrthoDB" id="2370124at2"/>
<accession>A0A328U410</accession>
<evidence type="ECO:0000256" key="2">
    <source>
        <dbReference type="ARBA" id="ARBA00007886"/>
    </source>
</evidence>
<dbReference type="GO" id="GO:0009847">
    <property type="term" value="P:spore germination"/>
    <property type="evidence" value="ECO:0007669"/>
    <property type="project" value="InterPro"/>
</dbReference>
<dbReference type="Gene3D" id="3.30.300.210">
    <property type="entry name" value="Nutrient germinant receptor protein C, domain 3"/>
    <property type="match status" value="1"/>
</dbReference>
<organism evidence="10 11">
    <name type="scientific">Paenibacillus montanisoli</name>
    <dbReference type="NCBI Taxonomy" id="2081970"/>
    <lineage>
        <taxon>Bacteria</taxon>
        <taxon>Bacillati</taxon>
        <taxon>Bacillota</taxon>
        <taxon>Bacilli</taxon>
        <taxon>Bacillales</taxon>
        <taxon>Paenibacillaceae</taxon>
        <taxon>Paenibacillus</taxon>
    </lineage>
</organism>
<dbReference type="PANTHER" id="PTHR35789">
    <property type="entry name" value="SPORE GERMINATION PROTEIN B3"/>
    <property type="match status" value="1"/>
</dbReference>
<keyword evidence="3" id="KW-0309">Germination</keyword>
<dbReference type="Pfam" id="PF05504">
    <property type="entry name" value="Spore_GerAC"/>
    <property type="match status" value="1"/>
</dbReference>
<keyword evidence="6" id="KW-0564">Palmitate</keyword>
<comment type="caution">
    <text evidence="10">The sequence shown here is derived from an EMBL/GenBank/DDBJ whole genome shotgun (WGS) entry which is preliminary data.</text>
</comment>
<dbReference type="InterPro" id="IPR008844">
    <property type="entry name" value="Spore_GerAC-like"/>
</dbReference>
<evidence type="ECO:0000256" key="7">
    <source>
        <dbReference type="ARBA" id="ARBA00023288"/>
    </source>
</evidence>
<protein>
    <recommendedName>
        <fullName evidence="12">Ger(X)C family spore germination protein</fullName>
    </recommendedName>
</protein>
<comment type="similarity">
    <text evidence="2">Belongs to the GerABKC lipoprotein family.</text>
</comment>
<gene>
    <name evidence="10" type="ORF">DL346_09235</name>
</gene>
<feature type="domain" description="Spore germination protein N-terminal" evidence="9">
    <location>
        <begin position="21"/>
        <end position="191"/>
    </location>
</feature>
<evidence type="ECO:0000313" key="11">
    <source>
        <dbReference type="Proteomes" id="UP000249260"/>
    </source>
</evidence>